<keyword evidence="2" id="KW-1185">Reference proteome</keyword>
<proteinExistence type="predicted"/>
<protein>
    <submittedName>
        <fullName evidence="1">Uncharacterized protein</fullName>
    </submittedName>
</protein>
<dbReference type="EMBL" id="JAWDGP010003572">
    <property type="protein sequence ID" value="KAK3772999.1"/>
    <property type="molecule type" value="Genomic_DNA"/>
</dbReference>
<evidence type="ECO:0000313" key="1">
    <source>
        <dbReference type="EMBL" id="KAK3772999.1"/>
    </source>
</evidence>
<gene>
    <name evidence="1" type="ORF">RRG08_036332</name>
</gene>
<accession>A0AAE0ZP91</accession>
<comment type="caution">
    <text evidence="1">The sequence shown here is derived from an EMBL/GenBank/DDBJ whole genome shotgun (WGS) entry which is preliminary data.</text>
</comment>
<dbReference type="AlphaFoldDB" id="A0AAE0ZP91"/>
<evidence type="ECO:0000313" key="2">
    <source>
        <dbReference type="Proteomes" id="UP001283361"/>
    </source>
</evidence>
<dbReference type="Proteomes" id="UP001283361">
    <property type="component" value="Unassembled WGS sequence"/>
</dbReference>
<organism evidence="1 2">
    <name type="scientific">Elysia crispata</name>
    <name type="common">lettuce slug</name>
    <dbReference type="NCBI Taxonomy" id="231223"/>
    <lineage>
        <taxon>Eukaryota</taxon>
        <taxon>Metazoa</taxon>
        <taxon>Spiralia</taxon>
        <taxon>Lophotrochozoa</taxon>
        <taxon>Mollusca</taxon>
        <taxon>Gastropoda</taxon>
        <taxon>Heterobranchia</taxon>
        <taxon>Euthyneura</taxon>
        <taxon>Panpulmonata</taxon>
        <taxon>Sacoglossa</taxon>
        <taxon>Placobranchoidea</taxon>
        <taxon>Plakobranchidae</taxon>
        <taxon>Elysia</taxon>
    </lineage>
</organism>
<sequence length="105" mass="11750">MRRNVSESKLRKTVVCNAAFVFHNDLKKSSSSYRKGYMAVEKFARFRSAMLLSNTAVVSRGCTVNESLQPGPLTSVAGEALFSMGVRSLLEARNSEHGDLCWRFR</sequence>
<reference evidence="1" key="1">
    <citation type="journal article" date="2023" name="G3 (Bethesda)">
        <title>A reference genome for the long-term kleptoplast-retaining sea slug Elysia crispata morphotype clarki.</title>
        <authorList>
            <person name="Eastman K.E."/>
            <person name="Pendleton A.L."/>
            <person name="Shaikh M.A."/>
            <person name="Suttiyut T."/>
            <person name="Ogas R."/>
            <person name="Tomko P."/>
            <person name="Gavelis G."/>
            <person name="Widhalm J.R."/>
            <person name="Wisecaver J.H."/>
        </authorList>
    </citation>
    <scope>NUCLEOTIDE SEQUENCE</scope>
    <source>
        <strain evidence="1">ECLA1</strain>
    </source>
</reference>
<name>A0AAE0ZP91_9GAST</name>